<dbReference type="Gene3D" id="1.25.40.10">
    <property type="entry name" value="Tetratricopeptide repeat domain"/>
    <property type="match status" value="1"/>
</dbReference>
<dbReference type="AlphaFoldDB" id="A0A5S4YCC4"/>
<dbReference type="PANTHER" id="PTHR45588">
    <property type="entry name" value="TPR DOMAIN-CONTAINING PROTEIN"/>
    <property type="match status" value="1"/>
</dbReference>
<keyword evidence="1" id="KW-0732">Signal</keyword>
<gene>
    <name evidence="2" type="ORF">FXV83_38755</name>
</gene>
<reference evidence="2 3" key="1">
    <citation type="submission" date="2019-08" db="EMBL/GenBank/DDBJ databases">
        <title>Bradyrhizobium hipponensis sp. nov., a rhizobium isolated from a Lupinus angustifolius root nodule in Tunisia.</title>
        <authorList>
            <person name="Off K."/>
            <person name="Rejili M."/>
            <person name="Mars M."/>
            <person name="Brachmann A."/>
            <person name="Marin M."/>
        </authorList>
    </citation>
    <scope>NUCLEOTIDE SEQUENCE [LARGE SCALE GENOMIC DNA]</scope>
    <source>
        <strain evidence="3">aSej3</strain>
    </source>
</reference>
<proteinExistence type="predicted"/>
<accession>A0A5S4YCC4</accession>
<feature type="signal peptide" evidence="1">
    <location>
        <begin position="1"/>
        <end position="23"/>
    </location>
</feature>
<protein>
    <recommendedName>
        <fullName evidence="4">Tetratricopeptide repeat protein</fullName>
    </recommendedName>
</protein>
<comment type="caution">
    <text evidence="2">The sequence shown here is derived from an EMBL/GenBank/DDBJ whole genome shotgun (WGS) entry which is preliminary data.</text>
</comment>
<evidence type="ECO:0000313" key="2">
    <source>
        <dbReference type="EMBL" id="TYO61334.1"/>
    </source>
</evidence>
<keyword evidence="3" id="KW-1185">Reference proteome</keyword>
<dbReference type="SUPFAM" id="SSF48452">
    <property type="entry name" value="TPR-like"/>
    <property type="match status" value="2"/>
</dbReference>
<feature type="chain" id="PRO_5024377933" description="Tetratricopeptide repeat protein" evidence="1">
    <location>
        <begin position="24"/>
        <end position="531"/>
    </location>
</feature>
<dbReference type="InterPro" id="IPR011990">
    <property type="entry name" value="TPR-like_helical_dom_sf"/>
</dbReference>
<sequence length="531" mass="58213">MELVMKNRSFVVVALATAGLSLAQPALGQSDEKLGTVNFETSCKPEAQKLFDRGMLYQHSFWYRASQKVFEDALKVDPECGIAYWGIGLSLLLNPHVPTPAKNLAEGAAIIAKGKSVGAKTQRERDYLDALDVMYADYDKVDHRTRMQAYAKAMEQLAQRYPNDDEAQIYYALALNTSASPADKTYANQLKGAAILEPIAIRLPQHPGVAHYLIHLYDYPPIAERGLDAARRYAKVAPASAHAQHMPSHIFTRVGQWKESIASNVESSRVAKADKEGHDQLHAMDYLVYAYLQLGQDEKAAAIVDQMNAVTDFTETFIAGPYALAASPARYAVERGDWKAAATLQVRPSPLAHVQAITHFARALGAARLGNPESAKTDIARLTELRDKLRDAKDAYWSQQVDIQRQVAAAWLLYAEGNRDDALKAMSAAADAEDKTEKHPVTPGVLRPARELYGVMLLESGNANEALAAFEATLRKEPSRLGAFMGAAKAAENSGESAKAREYYGQVVAIADAADNTRTEFAEARAFLTKR</sequence>
<dbReference type="Pfam" id="PF13432">
    <property type="entry name" value="TPR_16"/>
    <property type="match status" value="2"/>
</dbReference>
<name>A0A5S4YCC4_9BRAD</name>
<evidence type="ECO:0008006" key="4">
    <source>
        <dbReference type="Google" id="ProtNLM"/>
    </source>
</evidence>
<dbReference type="EMBL" id="VSTH01000189">
    <property type="protein sequence ID" value="TYO61334.1"/>
    <property type="molecule type" value="Genomic_DNA"/>
</dbReference>
<dbReference type="Proteomes" id="UP000324797">
    <property type="component" value="Unassembled WGS sequence"/>
</dbReference>
<organism evidence="2 3">
    <name type="scientific">Bradyrhizobium hipponense</name>
    <dbReference type="NCBI Taxonomy" id="2605638"/>
    <lineage>
        <taxon>Bacteria</taxon>
        <taxon>Pseudomonadati</taxon>
        <taxon>Pseudomonadota</taxon>
        <taxon>Alphaproteobacteria</taxon>
        <taxon>Hyphomicrobiales</taxon>
        <taxon>Nitrobacteraceae</taxon>
        <taxon>Bradyrhizobium</taxon>
    </lineage>
</organism>
<dbReference type="PANTHER" id="PTHR45588:SF1">
    <property type="entry name" value="WW DOMAIN-CONTAINING PROTEIN"/>
    <property type="match status" value="1"/>
</dbReference>
<evidence type="ECO:0000313" key="3">
    <source>
        <dbReference type="Proteomes" id="UP000324797"/>
    </source>
</evidence>
<evidence type="ECO:0000256" key="1">
    <source>
        <dbReference type="SAM" id="SignalP"/>
    </source>
</evidence>